<dbReference type="CDD" id="cd15482">
    <property type="entry name" value="Sialidase_non-viral"/>
    <property type="match status" value="1"/>
</dbReference>
<sequence length="419" mass="44698">MTNFNFQVTTGILPKFEPSIAVNLLIPGIMVATATDHTDGESPKVGLYRSLNGGSTWTTTLLPLPPGIFTGAECPSVAYKFPNTFIVSAHVFPGHQFGSTFVYISNDNGATFSNPILVAPGYGTYINNDETFLIADNGQSSPYLGNVYVVRANQFNVANGGNITAFLDRSRDGGLTWDTPVLLSKITDKVRRPAVTVDLMGIVYAGWITVNAPNDSYYIRRSLDGGTTFGAPILVSAVDPVPLVLPVPGYGFRVLTYPSISCDRSIGPSTGAVYAVWQDNRQGYADIFLAKSTNEGLTWSAPFSITGAPPGSQNFFPFIDVDPLTGVVNVVYYSNQVNGFDLDVFVARSINGGQTFTNTRITNVSFNPNAGQVGPSPVPSIGDYITITSVPPGGYIATWMSTAPGSQTIFAGYSDVIIP</sequence>
<dbReference type="Proteomes" id="UP000673394">
    <property type="component" value="Unassembled WGS sequence"/>
</dbReference>
<dbReference type="Gene3D" id="2.120.10.10">
    <property type="match status" value="2"/>
</dbReference>
<reference evidence="1 2" key="1">
    <citation type="submission" date="2021-04" db="EMBL/GenBank/DDBJ databases">
        <title>Paenibacillus sp. DLE-14 whole genome sequence.</title>
        <authorList>
            <person name="Ham Y.J."/>
        </authorList>
    </citation>
    <scope>NUCLEOTIDE SEQUENCE [LARGE SCALE GENOMIC DNA]</scope>
    <source>
        <strain evidence="1 2">DLE-14</strain>
    </source>
</reference>
<gene>
    <name evidence="1" type="ORF">I8J30_10160</name>
</gene>
<keyword evidence="2" id="KW-1185">Reference proteome</keyword>
<evidence type="ECO:0000313" key="1">
    <source>
        <dbReference type="EMBL" id="MBP3963062.1"/>
    </source>
</evidence>
<organism evidence="1 2">
    <name type="scientific">Paenibacillus lignilyticus</name>
    <dbReference type="NCBI Taxonomy" id="1172615"/>
    <lineage>
        <taxon>Bacteria</taxon>
        <taxon>Bacillati</taxon>
        <taxon>Bacillota</taxon>
        <taxon>Bacilli</taxon>
        <taxon>Bacillales</taxon>
        <taxon>Paenibacillaceae</taxon>
        <taxon>Paenibacillus</taxon>
    </lineage>
</organism>
<name>A0ABS5CAP6_9BACL</name>
<accession>A0ABS5CAP6</accession>
<proteinExistence type="predicted"/>
<dbReference type="EMBL" id="JAGKSP010000003">
    <property type="protein sequence ID" value="MBP3963062.1"/>
    <property type="molecule type" value="Genomic_DNA"/>
</dbReference>
<dbReference type="RefSeq" id="WP_210657865.1">
    <property type="nucleotide sequence ID" value="NZ_JAGKSP010000003.1"/>
</dbReference>
<dbReference type="InterPro" id="IPR036278">
    <property type="entry name" value="Sialidase_sf"/>
</dbReference>
<evidence type="ECO:0000313" key="2">
    <source>
        <dbReference type="Proteomes" id="UP000673394"/>
    </source>
</evidence>
<protein>
    <submittedName>
        <fullName evidence="1">Exo-alpha-sialidase</fullName>
    </submittedName>
</protein>
<comment type="caution">
    <text evidence="1">The sequence shown here is derived from an EMBL/GenBank/DDBJ whole genome shotgun (WGS) entry which is preliminary data.</text>
</comment>
<dbReference type="SUPFAM" id="SSF50939">
    <property type="entry name" value="Sialidases"/>
    <property type="match status" value="2"/>
</dbReference>